<dbReference type="OrthoDB" id="5354021at2"/>
<organism evidence="1 2">
    <name type="scientific">Falsihalocynthiibacter arcticus</name>
    <dbReference type="NCBI Taxonomy" id="1579316"/>
    <lineage>
        <taxon>Bacteria</taxon>
        <taxon>Pseudomonadati</taxon>
        <taxon>Pseudomonadota</taxon>
        <taxon>Alphaproteobacteria</taxon>
        <taxon>Rhodobacterales</taxon>
        <taxon>Roseobacteraceae</taxon>
        <taxon>Falsihalocynthiibacter</taxon>
    </lineage>
</organism>
<dbReference type="RefSeq" id="WP_062628180.1">
    <property type="nucleotide sequence ID" value="NZ_CP014327.1"/>
</dbReference>
<accession>A0A126UYS3</accession>
<evidence type="ECO:0000313" key="2">
    <source>
        <dbReference type="Proteomes" id="UP000070371"/>
    </source>
</evidence>
<dbReference type="KEGG" id="hat:RC74_07930"/>
<proteinExistence type="predicted"/>
<dbReference type="InterPro" id="IPR029044">
    <property type="entry name" value="Nucleotide-diphossugar_trans"/>
</dbReference>
<evidence type="ECO:0008006" key="3">
    <source>
        <dbReference type="Google" id="ProtNLM"/>
    </source>
</evidence>
<dbReference type="AlphaFoldDB" id="A0A126UYS3"/>
<sequence length="168" mass="18613">MAKLPEIASLWIGGQLSWLEQLCLVSFAHAGHKVTLYSYSPIPNCPAEVEQLPADPIFAAEPMLRHARTGSPAIHADLFRLNMLQHTGKIWVDADMYCYQPFDFHTPMFLAGKSPASCATLFWVCRKTATRWGTCSNFSKMNTLSLPGSNHGNSANWKQSATRATLSI</sequence>
<keyword evidence="2" id="KW-1185">Reference proteome</keyword>
<dbReference type="Gene3D" id="3.90.550.20">
    <property type="match status" value="1"/>
</dbReference>
<dbReference type="Proteomes" id="UP000070371">
    <property type="component" value="Chromosome"/>
</dbReference>
<dbReference type="STRING" id="1579316.RC74_07930"/>
<evidence type="ECO:0000313" key="1">
    <source>
        <dbReference type="EMBL" id="AML51194.1"/>
    </source>
</evidence>
<name>A0A126UYS3_9RHOB</name>
<reference evidence="1 2" key="1">
    <citation type="submission" date="2016-02" db="EMBL/GenBank/DDBJ databases">
        <title>Complete genome sequence of Halocynthiibacter arcticus PAMC 20958t from arctic marine sediment.</title>
        <authorList>
            <person name="Lee Y.M."/>
            <person name="Baek K."/>
            <person name="Lee H.K."/>
            <person name="Shin S.C."/>
        </authorList>
    </citation>
    <scope>NUCLEOTIDE SEQUENCE [LARGE SCALE GENOMIC DNA]</scope>
    <source>
        <strain evidence="1">PAMC 20958</strain>
    </source>
</reference>
<protein>
    <recommendedName>
        <fullName evidence="3">Alpha 1,4-glycosyltransferase domain-containing protein</fullName>
    </recommendedName>
</protein>
<dbReference type="EMBL" id="CP014327">
    <property type="protein sequence ID" value="AML51194.1"/>
    <property type="molecule type" value="Genomic_DNA"/>
</dbReference>
<dbReference type="SUPFAM" id="SSF53448">
    <property type="entry name" value="Nucleotide-diphospho-sugar transferases"/>
    <property type="match status" value="1"/>
</dbReference>
<gene>
    <name evidence="1" type="ORF">RC74_07930</name>
</gene>